<dbReference type="EMBL" id="AQPN01000012">
    <property type="protein sequence ID" value="EOR96458.1"/>
    <property type="molecule type" value="Genomic_DNA"/>
</dbReference>
<comment type="caution">
    <text evidence="1">The sequence shown here is derived from an EMBL/GenBank/DDBJ whole genome shotgun (WGS) entry which is preliminary data.</text>
</comment>
<keyword evidence="2" id="KW-1185">Reference proteome</keyword>
<gene>
    <name evidence="1" type="ORF">ADIARSV_0361</name>
</gene>
<protein>
    <submittedName>
        <fullName evidence="1">Uncharacterized protein</fullName>
    </submittedName>
</protein>
<sequence>MYGDLELYFEQALKYKEFIALNFEYSRLEMQLYKINKPEKNKVPVSQN</sequence>
<organism evidence="1 2">
    <name type="scientific">Arcticibacter svalbardensis MN12-7</name>
    <dbReference type="NCBI Taxonomy" id="1150600"/>
    <lineage>
        <taxon>Bacteria</taxon>
        <taxon>Pseudomonadati</taxon>
        <taxon>Bacteroidota</taxon>
        <taxon>Sphingobacteriia</taxon>
        <taxon>Sphingobacteriales</taxon>
        <taxon>Sphingobacteriaceae</taxon>
        <taxon>Arcticibacter</taxon>
    </lineage>
</organism>
<dbReference type="AlphaFoldDB" id="R9GXQ9"/>
<accession>R9GXQ9</accession>
<evidence type="ECO:0000313" key="2">
    <source>
        <dbReference type="Proteomes" id="UP000014174"/>
    </source>
</evidence>
<name>R9GXQ9_9SPHI</name>
<proteinExistence type="predicted"/>
<reference evidence="1 2" key="1">
    <citation type="journal article" date="2013" name="Genome Announc.">
        <title>Draft Genome Sequence of Arcticibacter svalbardensis Strain MN12-7T, a Member of the Family Sphingobacteriaceae Isolated from an Arctic Soil Sample.</title>
        <authorList>
            <person name="Shivaji S."/>
            <person name="Ara S."/>
            <person name="Prasad S."/>
            <person name="Manasa B.P."/>
            <person name="Begum Z."/>
            <person name="Singh A."/>
            <person name="Kumar Pinnaka A."/>
        </authorList>
    </citation>
    <scope>NUCLEOTIDE SEQUENCE [LARGE SCALE GENOMIC DNA]</scope>
    <source>
        <strain evidence="1 2">MN12-7</strain>
    </source>
</reference>
<dbReference type="Proteomes" id="UP000014174">
    <property type="component" value="Unassembled WGS sequence"/>
</dbReference>
<evidence type="ECO:0000313" key="1">
    <source>
        <dbReference type="EMBL" id="EOR96458.1"/>
    </source>
</evidence>